<sequence>MAKLRVESFEELIRDTRWWVSPPEIDLDHLRDKHNLPEAGTGKWIFQEAKYRKWQESGKSKLLWLRGGPGTGKTMLAKHVAAEFLKECDNSSRGIKLAFHFVSPELSTEKISADQAEPPQLNLAGVASDLLYCLLRQDRNLFDGCKAELAMQGARFFTNPCSLWKVLRKAVQDCQTDDVYIFMDGIDGLEESLCKELIERIRGLAETSKVKIFLSSRVVPHVSNNLPRHMKIINLDANDFVKRDVEIFIKHRVNALGEWDHDLKRRVRKALRKKAEGIFLWASLAIENLACLSSGPDFETFLKRLPTKLEDIYRKMLRSLIKREGSQKVLEMIQSVALALRPLTFGELGHILAYMEEKTKTERKSSHGGASTEVQIRTEEEIKKYVQSSQGFLRATATTVSIVHNTATKYLFDEMRKDNLPILSKTELDLSVSWECFQYLHRAFGDPEKFPRRDTKWNYNRPQDPSSGRDFQEGDQREAPWEVARKDPPGAVVKWPYLRYAAESWFIHARRSIEISGDKFYDDSDRNWLRYQFFETGDVIRKPWVELCGDPKMEALVGDQAPLHIAVSLGLMPLVEKALPDLTKATNSNRSLLHLAAKFMS</sequence>
<dbReference type="Pfam" id="PF24883">
    <property type="entry name" value="NPHP3_N"/>
    <property type="match status" value="1"/>
</dbReference>
<gene>
    <name evidence="4" type="ORF">B9Z19DRAFT_1066010</name>
</gene>
<accession>A0A2T6ZP11</accession>
<dbReference type="EMBL" id="NESQ01000158">
    <property type="protein sequence ID" value="PUU77222.1"/>
    <property type="molecule type" value="Genomic_DNA"/>
</dbReference>
<dbReference type="SUPFAM" id="SSF52540">
    <property type="entry name" value="P-loop containing nucleoside triphosphate hydrolases"/>
    <property type="match status" value="1"/>
</dbReference>
<protein>
    <recommendedName>
        <fullName evidence="3">Nephrocystin 3-like N-terminal domain-containing protein</fullName>
    </recommendedName>
</protein>
<dbReference type="AlphaFoldDB" id="A0A2T6ZP11"/>
<dbReference type="InterPro" id="IPR056884">
    <property type="entry name" value="NPHP3-like_N"/>
</dbReference>
<dbReference type="PANTHER" id="PTHR10039:SF16">
    <property type="entry name" value="GPI INOSITOL-DEACYLASE"/>
    <property type="match status" value="1"/>
</dbReference>
<dbReference type="PANTHER" id="PTHR10039">
    <property type="entry name" value="AMELOGENIN"/>
    <property type="match status" value="1"/>
</dbReference>
<dbReference type="Proteomes" id="UP000244722">
    <property type="component" value="Unassembled WGS sequence"/>
</dbReference>
<name>A0A2T6ZP11_TUBBO</name>
<dbReference type="OrthoDB" id="538223at2759"/>
<evidence type="ECO:0000256" key="2">
    <source>
        <dbReference type="SAM" id="MobiDB-lite"/>
    </source>
</evidence>
<feature type="compositionally biased region" description="Basic and acidic residues" evidence="2">
    <location>
        <begin position="470"/>
        <end position="483"/>
    </location>
</feature>
<dbReference type="InterPro" id="IPR027417">
    <property type="entry name" value="P-loop_NTPase"/>
</dbReference>
<evidence type="ECO:0000259" key="3">
    <source>
        <dbReference type="Pfam" id="PF24883"/>
    </source>
</evidence>
<comment type="caution">
    <text evidence="4">The sequence shown here is derived from an EMBL/GenBank/DDBJ whole genome shotgun (WGS) entry which is preliminary data.</text>
</comment>
<proteinExistence type="predicted"/>
<feature type="compositionally biased region" description="Polar residues" evidence="2">
    <location>
        <begin position="457"/>
        <end position="466"/>
    </location>
</feature>
<dbReference type="Gene3D" id="3.40.50.300">
    <property type="entry name" value="P-loop containing nucleotide triphosphate hydrolases"/>
    <property type="match status" value="1"/>
</dbReference>
<reference evidence="4 5" key="1">
    <citation type="submission" date="2017-04" db="EMBL/GenBank/DDBJ databases">
        <title>Draft genome sequence of Tuber borchii Vittad., a whitish edible truffle.</title>
        <authorList>
            <consortium name="DOE Joint Genome Institute"/>
            <person name="Murat C."/>
            <person name="Kuo A."/>
            <person name="Barry K.W."/>
            <person name="Clum A."/>
            <person name="Dockter R.B."/>
            <person name="Fauchery L."/>
            <person name="Iotti M."/>
            <person name="Kohler A."/>
            <person name="Labutti K."/>
            <person name="Lindquist E.A."/>
            <person name="Lipzen A."/>
            <person name="Ohm R.A."/>
            <person name="Wang M."/>
            <person name="Grigoriev I.V."/>
            <person name="Zambonelli A."/>
            <person name="Martin F.M."/>
        </authorList>
    </citation>
    <scope>NUCLEOTIDE SEQUENCE [LARGE SCALE GENOMIC DNA]</scope>
    <source>
        <strain evidence="4 5">Tbo3840</strain>
    </source>
</reference>
<organism evidence="4 5">
    <name type="scientific">Tuber borchii</name>
    <name type="common">White truffle</name>
    <dbReference type="NCBI Taxonomy" id="42251"/>
    <lineage>
        <taxon>Eukaryota</taxon>
        <taxon>Fungi</taxon>
        <taxon>Dikarya</taxon>
        <taxon>Ascomycota</taxon>
        <taxon>Pezizomycotina</taxon>
        <taxon>Pezizomycetes</taxon>
        <taxon>Pezizales</taxon>
        <taxon>Tuberaceae</taxon>
        <taxon>Tuber</taxon>
    </lineage>
</organism>
<feature type="domain" description="Nephrocystin 3-like N-terminal" evidence="3">
    <location>
        <begin position="40"/>
        <end position="217"/>
    </location>
</feature>
<keyword evidence="5" id="KW-1185">Reference proteome</keyword>
<evidence type="ECO:0000313" key="4">
    <source>
        <dbReference type="EMBL" id="PUU77222.1"/>
    </source>
</evidence>
<evidence type="ECO:0000313" key="5">
    <source>
        <dbReference type="Proteomes" id="UP000244722"/>
    </source>
</evidence>
<keyword evidence="1" id="KW-0677">Repeat</keyword>
<evidence type="ECO:0000256" key="1">
    <source>
        <dbReference type="ARBA" id="ARBA00022737"/>
    </source>
</evidence>
<dbReference type="STRING" id="42251.A0A2T6ZP11"/>
<feature type="region of interest" description="Disordered" evidence="2">
    <location>
        <begin position="453"/>
        <end position="483"/>
    </location>
</feature>